<name>A0A165G1T1_9NEIS</name>
<comment type="subcellular location">
    <subcellularLocation>
        <location evidence="10">Cell membrane</location>
        <topology evidence="10">Peripheral membrane protein</topology>
        <orientation evidence="10">Cytoplasmic side</orientation>
    </subcellularLocation>
    <subcellularLocation>
        <location evidence="10">Cytoplasm</location>
    </subcellularLocation>
</comment>
<protein>
    <recommendedName>
        <fullName evidence="10">Signal recognition particle receptor FtsY</fullName>
        <shortName evidence="10">SRP receptor</shortName>
        <ecNumber evidence="10">3.6.5.4</ecNumber>
    </recommendedName>
</protein>
<dbReference type="HAMAP" id="MF_00920">
    <property type="entry name" value="FtsY"/>
    <property type="match status" value="1"/>
</dbReference>
<dbReference type="PANTHER" id="PTHR43134:SF1">
    <property type="entry name" value="SIGNAL RECOGNITION PARTICLE RECEPTOR SUBUNIT ALPHA"/>
    <property type="match status" value="1"/>
</dbReference>
<organism evidence="13 14">
    <name type="scientific">Crenobacter luteus</name>
    <dbReference type="NCBI Taxonomy" id="1452487"/>
    <lineage>
        <taxon>Bacteria</taxon>
        <taxon>Pseudomonadati</taxon>
        <taxon>Pseudomonadota</taxon>
        <taxon>Betaproteobacteria</taxon>
        <taxon>Neisseriales</taxon>
        <taxon>Neisseriaceae</taxon>
        <taxon>Crenobacter</taxon>
    </lineage>
</organism>
<dbReference type="InterPro" id="IPR013822">
    <property type="entry name" value="Signal_recog_particl_SRP54_hlx"/>
</dbReference>
<keyword evidence="1 10" id="KW-1003">Cell membrane</keyword>
<evidence type="ECO:0000256" key="7">
    <source>
        <dbReference type="ARBA" id="ARBA00023170"/>
    </source>
</evidence>
<dbReference type="GO" id="GO:0006614">
    <property type="term" value="P:SRP-dependent cotranslational protein targeting to membrane"/>
    <property type="evidence" value="ECO:0007669"/>
    <property type="project" value="InterPro"/>
</dbReference>
<dbReference type="EC" id="3.6.5.4" evidence="10"/>
<dbReference type="GO" id="GO:0005047">
    <property type="term" value="F:signal recognition particle binding"/>
    <property type="evidence" value="ECO:0007669"/>
    <property type="project" value="TreeGrafter"/>
</dbReference>
<feature type="compositionally biased region" description="Low complexity" evidence="11">
    <location>
        <begin position="59"/>
        <end position="74"/>
    </location>
</feature>
<evidence type="ECO:0000256" key="10">
    <source>
        <dbReference type="HAMAP-Rule" id="MF_00920"/>
    </source>
</evidence>
<reference evidence="14" key="1">
    <citation type="submission" date="2016-01" db="EMBL/GenBank/DDBJ databases">
        <title>Draft genome of Chromobacterium sp. F49.</title>
        <authorList>
            <person name="Hong K.W."/>
        </authorList>
    </citation>
    <scope>NUCLEOTIDE SEQUENCE [LARGE SCALE GENOMIC DNA]</scope>
    <source>
        <strain evidence="14">CN10</strain>
    </source>
</reference>
<dbReference type="Proteomes" id="UP000076625">
    <property type="component" value="Unassembled WGS sequence"/>
</dbReference>
<comment type="caution">
    <text evidence="13">The sequence shown here is derived from an EMBL/GenBank/DDBJ whole genome shotgun (WGS) entry which is preliminary data.</text>
</comment>
<dbReference type="Gene3D" id="1.20.120.140">
    <property type="entry name" value="Signal recognition particle SRP54, nucleotide-binding domain"/>
    <property type="match status" value="1"/>
</dbReference>
<keyword evidence="3 10" id="KW-0547">Nucleotide-binding</keyword>
<evidence type="ECO:0000256" key="2">
    <source>
        <dbReference type="ARBA" id="ARBA00022490"/>
    </source>
</evidence>
<keyword evidence="5 10" id="KW-0342">GTP-binding</keyword>
<evidence type="ECO:0000256" key="4">
    <source>
        <dbReference type="ARBA" id="ARBA00022801"/>
    </source>
</evidence>
<dbReference type="EMBL" id="LQQU01000005">
    <property type="protein sequence ID" value="KZE34872.1"/>
    <property type="molecule type" value="Genomic_DNA"/>
</dbReference>
<dbReference type="GO" id="GO:0003924">
    <property type="term" value="F:GTPase activity"/>
    <property type="evidence" value="ECO:0007669"/>
    <property type="project" value="UniProtKB-UniRule"/>
</dbReference>
<keyword evidence="14" id="KW-1185">Reference proteome</keyword>
<keyword evidence="7 10" id="KW-0675">Receptor</keyword>
<dbReference type="FunFam" id="3.40.50.300:FF:000053">
    <property type="entry name" value="Signal recognition particle receptor FtsY"/>
    <property type="match status" value="1"/>
</dbReference>
<dbReference type="OrthoDB" id="9804720at2"/>
<evidence type="ECO:0000256" key="9">
    <source>
        <dbReference type="ARBA" id="ARBA00053570"/>
    </source>
</evidence>
<accession>A0A165G1T1</accession>
<dbReference type="InterPro" id="IPR003593">
    <property type="entry name" value="AAA+_ATPase"/>
</dbReference>
<evidence type="ECO:0000256" key="1">
    <source>
        <dbReference type="ARBA" id="ARBA00022475"/>
    </source>
</evidence>
<dbReference type="GO" id="GO:0005886">
    <property type="term" value="C:plasma membrane"/>
    <property type="evidence" value="ECO:0007669"/>
    <property type="project" value="UniProtKB-SubCell"/>
</dbReference>
<dbReference type="PANTHER" id="PTHR43134">
    <property type="entry name" value="SIGNAL RECOGNITION PARTICLE RECEPTOR SUBUNIT ALPHA"/>
    <property type="match status" value="1"/>
</dbReference>
<feature type="binding site" evidence="10">
    <location>
        <begin position="329"/>
        <end position="332"/>
    </location>
    <ligand>
        <name>GTP</name>
        <dbReference type="ChEBI" id="CHEBI:37565"/>
    </ligand>
</feature>
<keyword evidence="6 10" id="KW-0472">Membrane</keyword>
<dbReference type="FunFam" id="1.20.120.140:FF:000002">
    <property type="entry name" value="Signal recognition particle receptor FtsY"/>
    <property type="match status" value="1"/>
</dbReference>
<dbReference type="STRING" id="1452487.AVW16_06010"/>
<comment type="similarity">
    <text evidence="10">Belongs to the GTP-binding SRP family. FtsY subfamily.</text>
</comment>
<feature type="domain" description="SRP54-type proteins GTP-binding" evidence="12">
    <location>
        <begin position="350"/>
        <end position="363"/>
    </location>
</feature>
<comment type="subunit">
    <text evidence="10">Part of the signal recognition particle protein translocation system, which is composed of SRP and FtsY. SRP is a ribonucleoprotein composed of Ffh and a 4.5S RNA molecule.</text>
</comment>
<dbReference type="Gene3D" id="3.40.50.300">
    <property type="entry name" value="P-loop containing nucleotide triphosphate hydrolases"/>
    <property type="match status" value="1"/>
</dbReference>
<dbReference type="CDD" id="cd17874">
    <property type="entry name" value="FtsY"/>
    <property type="match status" value="1"/>
</dbReference>
<comment type="function">
    <text evidence="9 10">Involved in targeting and insertion of nascent membrane proteins into the cytoplasmic membrane. Acts as a receptor for the complex formed by the signal recognition particle (SRP) and the ribosome-nascent chain (RNC). Interaction with SRP-RNC leads to the transfer of the RNC complex to the Sec translocase for insertion into the membrane, the hydrolysis of GTP by both Ffh and FtsY, and the dissociation of the SRP-FtsY complex into the individual components.</text>
</comment>
<comment type="catalytic activity">
    <reaction evidence="8 10">
        <text>GTP + H2O = GDP + phosphate + H(+)</text>
        <dbReference type="Rhea" id="RHEA:19669"/>
        <dbReference type="ChEBI" id="CHEBI:15377"/>
        <dbReference type="ChEBI" id="CHEBI:15378"/>
        <dbReference type="ChEBI" id="CHEBI:37565"/>
        <dbReference type="ChEBI" id="CHEBI:43474"/>
        <dbReference type="ChEBI" id="CHEBI:58189"/>
        <dbReference type="EC" id="3.6.5.4"/>
    </reaction>
</comment>
<dbReference type="GO" id="GO:0005737">
    <property type="term" value="C:cytoplasm"/>
    <property type="evidence" value="ECO:0007669"/>
    <property type="project" value="UniProtKB-SubCell"/>
</dbReference>
<dbReference type="NCBIfam" id="TIGR00064">
    <property type="entry name" value="ftsY"/>
    <property type="match status" value="1"/>
</dbReference>
<dbReference type="Pfam" id="PF00448">
    <property type="entry name" value="SRP54"/>
    <property type="match status" value="1"/>
</dbReference>
<dbReference type="SMART" id="SM00382">
    <property type="entry name" value="AAA"/>
    <property type="match status" value="1"/>
</dbReference>
<dbReference type="InterPro" id="IPR027417">
    <property type="entry name" value="P-loop_NTPase"/>
</dbReference>
<evidence type="ECO:0000313" key="13">
    <source>
        <dbReference type="EMBL" id="KZE34872.1"/>
    </source>
</evidence>
<feature type="binding site" evidence="10">
    <location>
        <begin position="265"/>
        <end position="269"/>
    </location>
    <ligand>
        <name>GTP</name>
        <dbReference type="ChEBI" id="CHEBI:37565"/>
    </ligand>
</feature>
<dbReference type="InterPro" id="IPR004390">
    <property type="entry name" value="SR_rcpt_FtsY"/>
</dbReference>
<feature type="region of interest" description="Disordered" evidence="11">
    <location>
        <begin position="1"/>
        <end position="44"/>
    </location>
</feature>
<gene>
    <name evidence="10" type="primary">ftsY</name>
    <name evidence="13" type="ORF">AVW16_06010</name>
</gene>
<dbReference type="AlphaFoldDB" id="A0A165G1T1"/>
<dbReference type="SMART" id="SM00962">
    <property type="entry name" value="SRP54"/>
    <property type="match status" value="1"/>
</dbReference>
<dbReference type="InterPro" id="IPR000897">
    <property type="entry name" value="SRP54_GTPase_dom"/>
</dbReference>
<feature type="compositionally biased region" description="Low complexity" evidence="11">
    <location>
        <begin position="29"/>
        <end position="44"/>
    </location>
</feature>
<dbReference type="Pfam" id="PF02881">
    <property type="entry name" value="SRP54_N"/>
    <property type="match status" value="1"/>
</dbReference>
<feature type="binding site" evidence="10">
    <location>
        <begin position="184"/>
        <end position="191"/>
    </location>
    <ligand>
        <name>GTP</name>
        <dbReference type="ChEBI" id="CHEBI:37565"/>
    </ligand>
</feature>
<evidence type="ECO:0000256" key="8">
    <source>
        <dbReference type="ARBA" id="ARBA00048027"/>
    </source>
</evidence>
<dbReference type="PROSITE" id="PS00300">
    <property type="entry name" value="SRP54"/>
    <property type="match status" value="1"/>
</dbReference>
<dbReference type="SUPFAM" id="SSF52540">
    <property type="entry name" value="P-loop containing nucleoside triphosphate hydrolases"/>
    <property type="match status" value="1"/>
</dbReference>
<keyword evidence="2 10" id="KW-0963">Cytoplasm</keyword>
<dbReference type="GO" id="GO:0005525">
    <property type="term" value="F:GTP binding"/>
    <property type="evidence" value="ECO:0007669"/>
    <property type="project" value="UniProtKB-UniRule"/>
</dbReference>
<evidence type="ECO:0000256" key="11">
    <source>
        <dbReference type="SAM" id="MobiDB-lite"/>
    </source>
</evidence>
<evidence type="ECO:0000256" key="5">
    <source>
        <dbReference type="ARBA" id="ARBA00023134"/>
    </source>
</evidence>
<dbReference type="SMART" id="SM00963">
    <property type="entry name" value="SRP54_N"/>
    <property type="match status" value="1"/>
</dbReference>
<evidence type="ECO:0000256" key="3">
    <source>
        <dbReference type="ARBA" id="ARBA00022741"/>
    </source>
</evidence>
<feature type="region of interest" description="Disordered" evidence="11">
    <location>
        <begin position="59"/>
        <end position="78"/>
    </location>
</feature>
<proteinExistence type="inferred from homology"/>
<evidence type="ECO:0000313" key="14">
    <source>
        <dbReference type="Proteomes" id="UP000076625"/>
    </source>
</evidence>
<dbReference type="RefSeq" id="WP_066610021.1">
    <property type="nucleotide sequence ID" value="NZ_LQQU01000005.1"/>
</dbReference>
<evidence type="ECO:0000256" key="6">
    <source>
        <dbReference type="ARBA" id="ARBA00023136"/>
    </source>
</evidence>
<sequence length="377" mass="39513">MFSFFKKKPPPPAPAEPAKEEPALPVAGTTVETAPQAAPAAPLEPPAVAVAAAPEPAVAPVATPEPAPVESAPAKKPSWTERLKAGLSKTRDKLGKSLAGLFGGGQIDEDLYEELETVLLTADMGVPATTGLLKDVRERVTLKGLKDASELKGALKESLHELIAPLEAPLSVEGRKPFVIMMAGVNGAGKTTSIGKLAKYYQSQGKSVLLAAGDTFRAAAREQLIAWGERNNVTVIAQQGGDAAAVCFDAIQAAQARGIDIVLADTAGRLPTQLHLMEEIKKVKRVIQKAIPDAPHEIMLVLDANIGQNAINQVKAFDDALGLTGLVLTKLDGTAKGGVIAAIAKERPVPLRFVGVGESIDDLRPFDARGYVDALFD</sequence>
<keyword evidence="4 10" id="KW-0378">Hydrolase</keyword>
<evidence type="ECO:0000259" key="12">
    <source>
        <dbReference type="PROSITE" id="PS00300"/>
    </source>
</evidence>
<dbReference type="InterPro" id="IPR042101">
    <property type="entry name" value="SRP54_N_sf"/>
</dbReference>